<evidence type="ECO:0000256" key="10">
    <source>
        <dbReference type="ARBA" id="ARBA00023277"/>
    </source>
</evidence>
<keyword evidence="11 14" id="KW-0326">Glycosidase</keyword>
<comment type="catalytic activity">
    <reaction evidence="1">
        <text>Random endo-hydrolysis of N-acetyl-beta-D-glucosaminide (1-&gt;4)-beta-linkages in chitin and chitodextrins.</text>
        <dbReference type="EC" id="3.2.1.14"/>
    </reaction>
</comment>
<evidence type="ECO:0000256" key="12">
    <source>
        <dbReference type="ARBA" id="ARBA00023326"/>
    </source>
</evidence>
<dbReference type="EC" id="3.2.1.14" evidence="4"/>
<comment type="similarity">
    <text evidence="13">Belongs to the secreted LysM effector family.</text>
</comment>
<dbReference type="SUPFAM" id="SSF51445">
    <property type="entry name" value="(Trans)glycosidases"/>
    <property type="match status" value="1"/>
</dbReference>
<dbReference type="CDD" id="cd02878">
    <property type="entry name" value="GH18_zymocin_alpha"/>
    <property type="match status" value="1"/>
</dbReference>
<keyword evidence="5" id="KW-0964">Secreted</keyword>
<evidence type="ECO:0000256" key="3">
    <source>
        <dbReference type="ARBA" id="ARBA00008682"/>
    </source>
</evidence>
<dbReference type="KEGG" id="mbrn:26246350"/>
<keyword evidence="15" id="KW-0732">Signal</keyword>
<dbReference type="SUPFAM" id="SSF57016">
    <property type="entry name" value="Plant lectins/antimicrobial peptides"/>
    <property type="match status" value="1"/>
</dbReference>
<feature type="domain" description="LysM" evidence="16">
    <location>
        <begin position="332"/>
        <end position="377"/>
    </location>
</feature>
<keyword evidence="10" id="KW-0119">Carbohydrate metabolism</keyword>
<evidence type="ECO:0000313" key="18">
    <source>
        <dbReference type="EMBL" id="QLI73538.1"/>
    </source>
</evidence>
<evidence type="ECO:0000313" key="19">
    <source>
        <dbReference type="Proteomes" id="UP000510686"/>
    </source>
</evidence>
<evidence type="ECO:0000259" key="17">
    <source>
        <dbReference type="PROSITE" id="PS51910"/>
    </source>
</evidence>
<evidence type="ECO:0000256" key="4">
    <source>
        <dbReference type="ARBA" id="ARBA00012729"/>
    </source>
</evidence>
<dbReference type="GO" id="GO:0000272">
    <property type="term" value="P:polysaccharide catabolic process"/>
    <property type="evidence" value="ECO:0007669"/>
    <property type="project" value="UniProtKB-KW"/>
</dbReference>
<keyword evidence="6" id="KW-0147">Chitin-binding</keyword>
<dbReference type="SMART" id="SM00257">
    <property type="entry name" value="LysM"/>
    <property type="match status" value="3"/>
</dbReference>
<feature type="domain" description="LysM" evidence="16">
    <location>
        <begin position="460"/>
        <end position="508"/>
    </location>
</feature>
<dbReference type="InterPro" id="IPR011583">
    <property type="entry name" value="Chitinase_II/V-like_cat"/>
</dbReference>
<dbReference type="InterPro" id="IPR001223">
    <property type="entry name" value="Glyco_hydro18_cat"/>
</dbReference>
<feature type="signal peptide" evidence="15">
    <location>
        <begin position="1"/>
        <end position="25"/>
    </location>
</feature>
<dbReference type="InterPro" id="IPR036861">
    <property type="entry name" value="Endochitinase-like_sf"/>
</dbReference>
<dbReference type="PROSITE" id="PS51910">
    <property type="entry name" value="GH18_2"/>
    <property type="match status" value="1"/>
</dbReference>
<dbReference type="Proteomes" id="UP000510686">
    <property type="component" value="Chromosome 6"/>
</dbReference>
<protein>
    <recommendedName>
        <fullName evidence="4">chitinase</fullName>
        <ecNumber evidence="4">3.2.1.14</ecNumber>
    </recommendedName>
</protein>
<evidence type="ECO:0000256" key="1">
    <source>
        <dbReference type="ARBA" id="ARBA00000822"/>
    </source>
</evidence>
<organism evidence="18 19">
    <name type="scientific">Metarhizium brunneum</name>
    <dbReference type="NCBI Taxonomy" id="500148"/>
    <lineage>
        <taxon>Eukaryota</taxon>
        <taxon>Fungi</taxon>
        <taxon>Dikarya</taxon>
        <taxon>Ascomycota</taxon>
        <taxon>Pezizomycotina</taxon>
        <taxon>Sordariomycetes</taxon>
        <taxon>Hypocreomycetidae</taxon>
        <taxon>Hypocreales</taxon>
        <taxon>Clavicipitaceae</taxon>
        <taxon>Metarhizium</taxon>
    </lineage>
</organism>
<evidence type="ECO:0000256" key="6">
    <source>
        <dbReference type="ARBA" id="ARBA00022669"/>
    </source>
</evidence>
<evidence type="ECO:0000259" key="16">
    <source>
        <dbReference type="PROSITE" id="PS51782"/>
    </source>
</evidence>
<dbReference type="SMART" id="SM00636">
    <property type="entry name" value="Glyco_18"/>
    <property type="match status" value="1"/>
</dbReference>
<dbReference type="Gene3D" id="3.20.20.80">
    <property type="entry name" value="Glycosidases"/>
    <property type="match status" value="1"/>
</dbReference>
<keyword evidence="8" id="KW-0146">Chitin degradation</keyword>
<dbReference type="Gene3D" id="3.10.50.10">
    <property type="match status" value="1"/>
</dbReference>
<accession>A0A7D5V3I4</accession>
<dbReference type="SUPFAM" id="SSF54106">
    <property type="entry name" value="LysM domain"/>
    <property type="match status" value="2"/>
</dbReference>
<dbReference type="InterPro" id="IPR018392">
    <property type="entry name" value="LysM"/>
</dbReference>
<dbReference type="RefSeq" id="XP_065987688.1">
    <property type="nucleotide sequence ID" value="XM_066131458.1"/>
</dbReference>
<dbReference type="InterPro" id="IPR017853">
    <property type="entry name" value="GH"/>
</dbReference>
<dbReference type="PROSITE" id="PS51782">
    <property type="entry name" value="LYSM"/>
    <property type="match status" value="3"/>
</dbReference>
<dbReference type="GO" id="GO:0006032">
    <property type="term" value="P:chitin catabolic process"/>
    <property type="evidence" value="ECO:0007669"/>
    <property type="project" value="UniProtKB-KW"/>
</dbReference>
<comment type="similarity">
    <text evidence="3">Belongs to the glycosyl hydrolase 18 family. Chitinase class V subfamily.</text>
</comment>
<evidence type="ECO:0000256" key="8">
    <source>
        <dbReference type="ARBA" id="ARBA00023024"/>
    </source>
</evidence>
<evidence type="ECO:0000256" key="2">
    <source>
        <dbReference type="ARBA" id="ARBA00004613"/>
    </source>
</evidence>
<keyword evidence="9" id="KW-0843">Virulence</keyword>
<dbReference type="CDD" id="cd00035">
    <property type="entry name" value="ChtBD1"/>
    <property type="match status" value="1"/>
</dbReference>
<keyword evidence="19" id="KW-1185">Reference proteome</keyword>
<dbReference type="GO" id="GO:0008843">
    <property type="term" value="F:endochitinase activity"/>
    <property type="evidence" value="ECO:0007669"/>
    <property type="project" value="UniProtKB-EC"/>
</dbReference>
<feature type="domain" description="LysM" evidence="16">
    <location>
        <begin position="396"/>
        <end position="441"/>
    </location>
</feature>
<dbReference type="EMBL" id="CP058937">
    <property type="protein sequence ID" value="QLI73538.1"/>
    <property type="molecule type" value="Genomic_DNA"/>
</dbReference>
<evidence type="ECO:0000256" key="15">
    <source>
        <dbReference type="SAM" id="SignalP"/>
    </source>
</evidence>
<dbReference type="OrthoDB" id="4934367at2759"/>
<gene>
    <name evidence="18" type="primary">KTXA_1</name>
    <name evidence="18" type="ORF">G6M90_00g093700</name>
</gene>
<feature type="domain" description="GH18" evidence="17">
    <location>
        <begin position="601"/>
        <end position="962"/>
    </location>
</feature>
<dbReference type="GO" id="GO:0005576">
    <property type="term" value="C:extracellular region"/>
    <property type="evidence" value="ECO:0007669"/>
    <property type="project" value="UniProtKB-SubCell"/>
</dbReference>
<dbReference type="Gene3D" id="3.10.350.10">
    <property type="entry name" value="LysM domain"/>
    <property type="match status" value="3"/>
</dbReference>
<evidence type="ECO:0000256" key="7">
    <source>
        <dbReference type="ARBA" id="ARBA00022801"/>
    </source>
</evidence>
<dbReference type="PANTHER" id="PTHR47700">
    <property type="entry name" value="V CHITINASE, PUTATIVE (AFU_ORTHOLOGUE AFUA_6G13720)-RELATED"/>
    <property type="match status" value="1"/>
</dbReference>
<evidence type="ECO:0000256" key="5">
    <source>
        <dbReference type="ARBA" id="ARBA00022525"/>
    </source>
</evidence>
<dbReference type="InterPro" id="IPR001579">
    <property type="entry name" value="Glyco_hydro_18_chit_AS"/>
</dbReference>
<comment type="subcellular location">
    <subcellularLocation>
        <location evidence="2">Secreted</location>
    </subcellularLocation>
</comment>
<dbReference type="InterPro" id="IPR053214">
    <property type="entry name" value="LysM12-like"/>
</dbReference>
<dbReference type="SUPFAM" id="SSF54556">
    <property type="entry name" value="Chitinase insertion domain"/>
    <property type="match status" value="1"/>
</dbReference>
<dbReference type="GO" id="GO:0008061">
    <property type="term" value="F:chitin binding"/>
    <property type="evidence" value="ECO:0007669"/>
    <property type="project" value="UniProtKB-KW"/>
</dbReference>
<reference evidence="18 19" key="1">
    <citation type="submission" date="2020-07" db="EMBL/GenBank/DDBJ databases">
        <title>Telomere length de novo assembly of all 7 chromosomes of the fungus, Metarhizium brunneum, using a novel assembly pipeline.</title>
        <authorList>
            <person name="Saud z."/>
            <person name="Kortsinoglou A."/>
            <person name="Kouvelis V.N."/>
            <person name="Butt T.M."/>
        </authorList>
    </citation>
    <scope>NUCLEOTIDE SEQUENCE [LARGE SCALE GENOMIC DNA]</scope>
    <source>
        <strain evidence="18 19">4556</strain>
    </source>
</reference>
<sequence length="1368" mass="150564">MKASLYQVAIPHVLFFLQAAATLQGGPPTVVRTSSAGALETLDTEGNKELEEWLAANIRTPPSMLKPCPLPCSEAPDSINGGGWFLVPDATSFAQCNKTLLLDLVVKSDDPPALRACTADYGSNYQLSKIHSPDDGNAALCSTPNHEMVKTSIRLLEVSTPTQNNDTFATQHLVSASRQVMHYLASQKPSCSKNALAFGYSQTSVVGVFAGAELHQHGLAIDVINSLLSYATERSISQTTVLQLCQEHGLGADYSFGLVATNANNLKFAQEAVRRWASGKCVGPDGGRDWKEVTIRVPSIVRPTNTTASSNMTGSRLSYRSSWQDLARVHCKTLTVRSGDGCWALAKICGVSQSDLTKYNRRANFCDTLVVGEKVCCTRGILPSSIPDSKSDGTCVTKEVKSGDSCGSLASKCGLSASDFMRLNTKEDLCSTLAEGQQVCCSRGELQDRRPKPESDGICASVKTNRGDSCASIAASRDLTVRDIESFNEDTWGWNGCKVLWVGFRLCVSEGKPPMPEPVSNAVCGPTVPGTKAPAKGFDLSRLNPCPLKACCNVWGQCGLSDDFCIESKSETGAPGTSGVRNGCISNCGRAIIRSSPPPSVIKIAYFEAWNHKRSCLWMDIDDIDTTKYSHIHFAFGEVTKDFRIDISKVQTQFYKLKAMVGVKRIISLGGWDFSALPGTYNILREAVQPRNRDKFITNIVDFLIQHDLDGVDLDWEYPGAPDIPDIPADDPQNGLNYFKLLDELKYRLSNAKSVSFAAPSSYWYLKAFPISLMAMSLDYIVFMTYDLHGQWDYGNKWTSPGCPTGNCLRSHVNMTETKDALIMITKAGVPSNKVVVGVASYGRSFKMAEAGCYGPLCKFTGTPRISHAAKGRCTDTSGYIANAEIEEILASGKVTKQWREAGSNILVYDDTEWVAYMDDKLKDIRTQFYLMNNFAGTTDWAVDLQKFLPGDGIPYDDFEDEYEPYIDPDFYSDCSGKYSTLGDVEKHLTTMPTHCTEKYIAQAESAMIKEALTKHLELLQDDYDSKFKTYERFVKQQVPVQINNFMASDKVHQYFKCSEYKKVICCSDCTYATCLETCANFAGCKSGYQTLDIKCPQQKDELDMISMETTPNATFHLKDEEGFWKEIGSQYGIEEAWVAFGRRHMRTANGCQYAGKAIHECQNQNDRWWYNYPIAADDKIKVYNPKKIFGDSTDTIASLAENLDIIKDLNIYDTLMPWSDVVDAASLPALTLQAAVDNMKSIIDKAEEIEKKQKEEFILNMVMGILFFIPVVGEAAGSAGLTAARSMLRLIGAAGDAGMTVYDIVKDPSNAFMAAFAYVLGAGVGRSGFRDAANSRRAVRPRELAAVGSLKTDLQRIQVSRKNICYL</sequence>
<dbReference type="GeneID" id="26246350"/>
<evidence type="ECO:0000256" key="9">
    <source>
        <dbReference type="ARBA" id="ARBA00023026"/>
    </source>
</evidence>
<name>A0A7D5V3I4_9HYPO</name>
<evidence type="ECO:0000256" key="13">
    <source>
        <dbReference type="ARBA" id="ARBA00044955"/>
    </source>
</evidence>
<dbReference type="CDD" id="cd00118">
    <property type="entry name" value="LysM"/>
    <property type="match status" value="2"/>
</dbReference>
<feature type="chain" id="PRO_5028846691" description="chitinase" evidence="15">
    <location>
        <begin position="26"/>
        <end position="1368"/>
    </location>
</feature>
<evidence type="ECO:0000256" key="14">
    <source>
        <dbReference type="RuleBase" id="RU000489"/>
    </source>
</evidence>
<keyword evidence="7 14" id="KW-0378">Hydrolase</keyword>
<dbReference type="PROSITE" id="PS01095">
    <property type="entry name" value="GH18_1"/>
    <property type="match status" value="1"/>
</dbReference>
<dbReference type="InterPro" id="IPR036779">
    <property type="entry name" value="LysM_dom_sf"/>
</dbReference>
<dbReference type="PANTHER" id="PTHR47700:SF2">
    <property type="entry name" value="CHITINASE"/>
    <property type="match status" value="1"/>
</dbReference>
<evidence type="ECO:0000256" key="11">
    <source>
        <dbReference type="ARBA" id="ARBA00023295"/>
    </source>
</evidence>
<proteinExistence type="inferred from homology"/>
<dbReference type="Pfam" id="PF00704">
    <property type="entry name" value="Glyco_hydro_18"/>
    <property type="match status" value="1"/>
</dbReference>
<dbReference type="Pfam" id="PF01476">
    <property type="entry name" value="LysM"/>
    <property type="match status" value="3"/>
</dbReference>
<dbReference type="InterPro" id="IPR029070">
    <property type="entry name" value="Chitinase_insertion_sf"/>
</dbReference>
<keyword evidence="12" id="KW-0624">Polysaccharide degradation</keyword>